<dbReference type="EMBL" id="CP069041">
    <property type="protein sequence ID" value="QRD05544.1"/>
    <property type="molecule type" value="Genomic_DNA"/>
</dbReference>
<dbReference type="RefSeq" id="XP_001796225.1">
    <property type="nucleotide sequence ID" value="XM_001796173.1"/>
</dbReference>
<evidence type="ECO:0000313" key="2">
    <source>
        <dbReference type="Proteomes" id="UP000663193"/>
    </source>
</evidence>
<dbReference type="OrthoDB" id="3029470at2759"/>
<organism evidence="1 2">
    <name type="scientific">Phaeosphaeria nodorum (strain SN15 / ATCC MYA-4574 / FGSC 10173)</name>
    <name type="common">Glume blotch fungus</name>
    <name type="synonym">Parastagonospora nodorum</name>
    <dbReference type="NCBI Taxonomy" id="321614"/>
    <lineage>
        <taxon>Eukaryota</taxon>
        <taxon>Fungi</taxon>
        <taxon>Dikarya</taxon>
        <taxon>Ascomycota</taxon>
        <taxon>Pezizomycotina</taxon>
        <taxon>Dothideomycetes</taxon>
        <taxon>Pleosporomycetidae</taxon>
        <taxon>Pleosporales</taxon>
        <taxon>Pleosporineae</taxon>
        <taxon>Phaeosphaeriaceae</taxon>
        <taxon>Parastagonospora</taxon>
    </lineage>
</organism>
<dbReference type="VEuPathDB" id="FungiDB:JI435_058290"/>
<sequence length="194" mass="21365">MPSYKEQGLEDALEASKQLVDAIHQKMPFQPQTAEQGLLELVTGSHPITLSANTLTYRFLARCSRPAWMYIAPGLRIAPTSEQTSPNTLVPLLIFSSTSPGHQEYRRTPWGEHFRISPFSRDFDGIMTYPAGLYLTETDPHGAHPFEELCTLILPFILGSNAFARTSDGALIGEDVRSKGEDAAADIEPSSSEL</sequence>
<gene>
    <name evidence="1" type="ORF">JI435_058290</name>
</gene>
<name>A0A7U2I954_PHANO</name>
<dbReference type="Proteomes" id="UP000663193">
    <property type="component" value="Chromosome 19"/>
</dbReference>
<proteinExistence type="predicted"/>
<dbReference type="AlphaFoldDB" id="A0A7U2I954"/>
<evidence type="ECO:0000313" key="1">
    <source>
        <dbReference type="EMBL" id="QRD05544.1"/>
    </source>
</evidence>
<protein>
    <submittedName>
        <fullName evidence="1">Uncharacterized protein</fullName>
    </submittedName>
</protein>
<keyword evidence="2" id="KW-1185">Reference proteome</keyword>
<reference evidence="2" key="1">
    <citation type="journal article" date="2021" name="BMC Genomics">
        <title>Chromosome-level genome assembly and manually-curated proteome of model necrotroph Parastagonospora nodorum Sn15 reveals a genome-wide trove of candidate effector homologs, and redundancy of virulence-related functions within an accessory chromosome.</title>
        <authorList>
            <person name="Bertazzoni S."/>
            <person name="Jones D.A.B."/>
            <person name="Phan H.T."/>
            <person name="Tan K.-C."/>
            <person name="Hane J.K."/>
        </authorList>
    </citation>
    <scope>NUCLEOTIDE SEQUENCE [LARGE SCALE GENOMIC DNA]</scope>
    <source>
        <strain evidence="2">SN15 / ATCC MYA-4574 / FGSC 10173)</strain>
    </source>
</reference>
<accession>A0A7U2I954</accession>
<dbReference type="KEGG" id="pno:SNOG_05829"/>